<dbReference type="GO" id="GO:0016042">
    <property type="term" value="P:lipid catabolic process"/>
    <property type="evidence" value="ECO:0007669"/>
    <property type="project" value="UniProtKB-UniRule"/>
</dbReference>
<dbReference type="OrthoDB" id="9770965at2"/>
<evidence type="ECO:0000256" key="1">
    <source>
        <dbReference type="ARBA" id="ARBA00022801"/>
    </source>
</evidence>
<dbReference type="SUPFAM" id="SSF52151">
    <property type="entry name" value="FabD/lysophospholipase-like"/>
    <property type="match status" value="1"/>
</dbReference>
<protein>
    <submittedName>
        <fullName evidence="6">Patatin</fullName>
    </submittedName>
</protein>
<dbReference type="AlphaFoldDB" id="A0A2N0VHY7"/>
<keyword evidence="1 4" id="KW-0378">Hydrolase</keyword>
<reference evidence="6 7" key="1">
    <citation type="submission" date="2017-11" db="EMBL/GenBank/DDBJ databases">
        <title>Rhodohalobacter 15182 sp. nov., isolated from a salt lake.</title>
        <authorList>
            <person name="Han S."/>
        </authorList>
    </citation>
    <scope>NUCLEOTIDE SEQUENCE [LARGE SCALE GENOMIC DNA]</scope>
    <source>
        <strain evidence="6 7">15182</strain>
    </source>
</reference>
<comment type="caution">
    <text evidence="4">Lacks conserved residue(s) required for the propagation of feature annotation.</text>
</comment>
<dbReference type="InterPro" id="IPR016035">
    <property type="entry name" value="Acyl_Trfase/lysoPLipase"/>
</dbReference>
<dbReference type="PANTHER" id="PTHR14226">
    <property type="entry name" value="NEUROPATHY TARGET ESTERASE/SWISS CHEESE D.MELANOGASTER"/>
    <property type="match status" value="1"/>
</dbReference>
<gene>
    <name evidence="6" type="ORF">CWD77_09580</name>
</gene>
<dbReference type="InterPro" id="IPR002641">
    <property type="entry name" value="PNPLA_dom"/>
</dbReference>
<dbReference type="Gene3D" id="3.40.1090.10">
    <property type="entry name" value="Cytosolic phospholipase A2 catalytic domain"/>
    <property type="match status" value="1"/>
</dbReference>
<feature type="active site" description="Nucleophile" evidence="4">
    <location>
        <position position="44"/>
    </location>
</feature>
<evidence type="ECO:0000256" key="2">
    <source>
        <dbReference type="ARBA" id="ARBA00022963"/>
    </source>
</evidence>
<sequence length="252" mass="27355">MKSSKFDKLGIALGGGAALGAAHVGILRALFEKGIRPEFISGTSIGAFVAAHIAFGTSVKKLEEIALDLDWLDITGFKLSKFGILSNKKLGKSILDQIGKVHIEDADIPLSMISTDITTGKKVVLNKGPLYKGVMASTCLPGVFVPVEWDNMLLVDGVLCENIPVSPLREMGAKDIIAVDLTTNREYKRPDDIVDVLVNTFDIGLNNMIKQQIQDDEIFMIQPKLSAYNKSDTSQTGKLIEEGYEAAMNLLE</sequence>
<comment type="caution">
    <text evidence="6">The sequence shown here is derived from an EMBL/GenBank/DDBJ whole genome shotgun (WGS) entry which is preliminary data.</text>
</comment>
<organism evidence="6 7">
    <name type="scientific">Rhodohalobacter barkolensis</name>
    <dbReference type="NCBI Taxonomy" id="2053187"/>
    <lineage>
        <taxon>Bacteria</taxon>
        <taxon>Pseudomonadati</taxon>
        <taxon>Balneolota</taxon>
        <taxon>Balneolia</taxon>
        <taxon>Balneolales</taxon>
        <taxon>Balneolaceae</taxon>
        <taxon>Rhodohalobacter</taxon>
    </lineage>
</organism>
<dbReference type="CDD" id="cd07205">
    <property type="entry name" value="Pat_PNPLA6_PNPLA7_NTE1_like"/>
    <property type="match status" value="1"/>
</dbReference>
<dbReference type="InterPro" id="IPR050301">
    <property type="entry name" value="NTE"/>
</dbReference>
<dbReference type="PROSITE" id="PS51635">
    <property type="entry name" value="PNPLA"/>
    <property type="match status" value="1"/>
</dbReference>
<feature type="short sequence motif" description="GXSXG" evidence="4">
    <location>
        <begin position="42"/>
        <end position="46"/>
    </location>
</feature>
<evidence type="ECO:0000256" key="3">
    <source>
        <dbReference type="ARBA" id="ARBA00023098"/>
    </source>
</evidence>
<dbReference type="GO" id="GO:0016787">
    <property type="term" value="F:hydrolase activity"/>
    <property type="evidence" value="ECO:0007669"/>
    <property type="project" value="UniProtKB-UniRule"/>
</dbReference>
<dbReference type="RefSeq" id="WP_101073339.1">
    <property type="nucleotide sequence ID" value="NZ_PISP01000002.1"/>
</dbReference>
<dbReference type="EMBL" id="PISP01000002">
    <property type="protein sequence ID" value="PKD43800.1"/>
    <property type="molecule type" value="Genomic_DNA"/>
</dbReference>
<accession>A0A2N0VHY7</accession>
<evidence type="ECO:0000259" key="5">
    <source>
        <dbReference type="PROSITE" id="PS51635"/>
    </source>
</evidence>
<dbReference type="Pfam" id="PF01734">
    <property type="entry name" value="Patatin"/>
    <property type="match status" value="1"/>
</dbReference>
<feature type="domain" description="PNPLA" evidence="5">
    <location>
        <begin position="11"/>
        <end position="169"/>
    </location>
</feature>
<keyword evidence="2 4" id="KW-0442">Lipid degradation</keyword>
<dbReference type="PANTHER" id="PTHR14226:SF29">
    <property type="entry name" value="NEUROPATHY TARGET ESTERASE SWS"/>
    <property type="match status" value="1"/>
</dbReference>
<proteinExistence type="predicted"/>
<keyword evidence="3 4" id="KW-0443">Lipid metabolism</keyword>
<keyword evidence="7" id="KW-1185">Reference proteome</keyword>
<dbReference type="Proteomes" id="UP000233398">
    <property type="component" value="Unassembled WGS sequence"/>
</dbReference>
<evidence type="ECO:0000256" key="4">
    <source>
        <dbReference type="PROSITE-ProRule" id="PRU01161"/>
    </source>
</evidence>
<evidence type="ECO:0000313" key="6">
    <source>
        <dbReference type="EMBL" id="PKD43800.1"/>
    </source>
</evidence>
<evidence type="ECO:0000313" key="7">
    <source>
        <dbReference type="Proteomes" id="UP000233398"/>
    </source>
</evidence>
<name>A0A2N0VHY7_9BACT</name>
<feature type="active site" description="Proton acceptor" evidence="4">
    <location>
        <position position="156"/>
    </location>
</feature>